<dbReference type="Pfam" id="PF01425">
    <property type="entry name" value="Amidase"/>
    <property type="match status" value="1"/>
</dbReference>
<organism evidence="2">
    <name type="scientific">Capitella teleta</name>
    <name type="common">Polychaete worm</name>
    <dbReference type="NCBI Taxonomy" id="283909"/>
    <lineage>
        <taxon>Eukaryota</taxon>
        <taxon>Metazoa</taxon>
        <taxon>Spiralia</taxon>
        <taxon>Lophotrochozoa</taxon>
        <taxon>Annelida</taxon>
        <taxon>Polychaeta</taxon>
        <taxon>Sedentaria</taxon>
        <taxon>Scolecida</taxon>
        <taxon>Capitellidae</taxon>
        <taxon>Capitella</taxon>
    </lineage>
</organism>
<reference evidence="4" key="1">
    <citation type="submission" date="2012-12" db="EMBL/GenBank/DDBJ databases">
        <authorList>
            <person name="Hellsten U."/>
            <person name="Grimwood J."/>
            <person name="Chapman J.A."/>
            <person name="Shapiro H."/>
            <person name="Aerts A."/>
            <person name="Otillar R.P."/>
            <person name="Terry A.Y."/>
            <person name="Boore J.L."/>
            <person name="Simakov O."/>
            <person name="Marletaz F."/>
            <person name="Cho S.-J."/>
            <person name="Edsinger-Gonzales E."/>
            <person name="Havlak P."/>
            <person name="Kuo D.-H."/>
            <person name="Larsson T."/>
            <person name="Lv J."/>
            <person name="Arendt D."/>
            <person name="Savage R."/>
            <person name="Osoegawa K."/>
            <person name="de Jong P."/>
            <person name="Lindberg D.R."/>
            <person name="Seaver E.C."/>
            <person name="Weisblat D.A."/>
            <person name="Putnam N.H."/>
            <person name="Grigoriev I.V."/>
            <person name="Rokhsar D.S."/>
        </authorList>
    </citation>
    <scope>NUCLEOTIDE SEQUENCE</scope>
    <source>
        <strain evidence="4">I ESC-2004</strain>
    </source>
</reference>
<dbReference type="InterPro" id="IPR000120">
    <property type="entry name" value="Amidase"/>
</dbReference>
<accession>R7VAC6</accession>
<dbReference type="InterPro" id="IPR023631">
    <property type="entry name" value="Amidase_dom"/>
</dbReference>
<dbReference type="PANTHER" id="PTHR11895:SF170">
    <property type="entry name" value="AMIDASE"/>
    <property type="match status" value="1"/>
</dbReference>
<evidence type="ECO:0000259" key="1">
    <source>
        <dbReference type="Pfam" id="PF01425"/>
    </source>
</evidence>
<evidence type="ECO:0000313" key="2">
    <source>
        <dbReference type="EMBL" id="ELU15492.1"/>
    </source>
</evidence>
<sequence length="511" mass="55154">MADNLFNAPAIQTPSIDKLRRLGEKFGIEMTEDELRDHQKHIKNSLKSYTFINQSPEPLPPIKYARTPGYQPAKDENKFNAWAWKTDIQGASVGKLKGKTFAIKDNIPVAGVPMRNGTNLMRGYIPEFDATVITRILDAGGCIKGKSVCENMCYSGSSFTSDSGPVLNPFDPRRSAGGSSSGSAVLVKTGEVDMALGADQGGSIRLPACWSGIVGLKPTWSLVPYTGICILERSIDHVGPMARTVADCALLLEVIAGYDDGLDSRQLKGYSPPMYSEMLTGDLSGVKIGILKEGFVECDVNVESLVRKAAHSLTAAGASVEEVSMPQHLDGLHTWAAICLEGTYNSVIGEAGCGSGSKGFYPTSAVSALRKSLLTNANDLSVCMKNVVLLGEYIKETNGLEFYCKAQNMCRILTQQYDNLLRTVDILVMPTIKFVAPLLPKQGATVDEKMCNALNMVSNTGQFDATGHPALSINAGFHQDLPVGMMVVGRHYDDGLVLNTAHAFEKIRDKK</sequence>
<feature type="domain" description="Amidase" evidence="1">
    <location>
        <begin position="81"/>
        <end position="498"/>
    </location>
</feature>
<dbReference type="EnsemblMetazoa" id="CapteT176403">
    <property type="protein sequence ID" value="CapteP176403"/>
    <property type="gene ID" value="CapteG176403"/>
</dbReference>
<dbReference type="SUPFAM" id="SSF75304">
    <property type="entry name" value="Amidase signature (AS) enzymes"/>
    <property type="match status" value="1"/>
</dbReference>
<dbReference type="InterPro" id="IPR036928">
    <property type="entry name" value="AS_sf"/>
</dbReference>
<proteinExistence type="predicted"/>
<name>R7VAC6_CAPTE</name>
<dbReference type="STRING" id="283909.R7VAC6"/>
<reference evidence="2 4" key="2">
    <citation type="journal article" date="2013" name="Nature">
        <title>Insights into bilaterian evolution from three spiralian genomes.</title>
        <authorList>
            <person name="Simakov O."/>
            <person name="Marletaz F."/>
            <person name="Cho S.J."/>
            <person name="Edsinger-Gonzales E."/>
            <person name="Havlak P."/>
            <person name="Hellsten U."/>
            <person name="Kuo D.H."/>
            <person name="Larsson T."/>
            <person name="Lv J."/>
            <person name="Arendt D."/>
            <person name="Savage R."/>
            <person name="Osoegawa K."/>
            <person name="de Jong P."/>
            <person name="Grimwood J."/>
            <person name="Chapman J.A."/>
            <person name="Shapiro H."/>
            <person name="Aerts A."/>
            <person name="Otillar R.P."/>
            <person name="Terry A.Y."/>
            <person name="Boore J.L."/>
            <person name="Grigoriev I.V."/>
            <person name="Lindberg D.R."/>
            <person name="Seaver E.C."/>
            <person name="Weisblat D.A."/>
            <person name="Putnam N.H."/>
            <person name="Rokhsar D.S."/>
        </authorList>
    </citation>
    <scope>NUCLEOTIDE SEQUENCE</scope>
    <source>
        <strain evidence="2 4">I ESC-2004</strain>
    </source>
</reference>
<dbReference type="GO" id="GO:0003824">
    <property type="term" value="F:catalytic activity"/>
    <property type="evidence" value="ECO:0007669"/>
    <property type="project" value="InterPro"/>
</dbReference>
<protein>
    <recommendedName>
        <fullName evidence="1">Amidase domain-containing protein</fullName>
    </recommendedName>
</protein>
<dbReference type="OrthoDB" id="421993at2759"/>
<dbReference type="HOGENOM" id="CLU_009600_18_1_1"/>
<gene>
    <name evidence="2" type="ORF">CAPTEDRAFT_176403</name>
</gene>
<evidence type="ECO:0000313" key="4">
    <source>
        <dbReference type="Proteomes" id="UP000014760"/>
    </source>
</evidence>
<dbReference type="EMBL" id="AMQN01000667">
    <property type="status" value="NOT_ANNOTATED_CDS"/>
    <property type="molecule type" value="Genomic_DNA"/>
</dbReference>
<keyword evidence="4" id="KW-1185">Reference proteome</keyword>
<dbReference type="Proteomes" id="UP000014760">
    <property type="component" value="Unassembled WGS sequence"/>
</dbReference>
<dbReference type="PANTHER" id="PTHR11895">
    <property type="entry name" value="TRANSAMIDASE"/>
    <property type="match status" value="1"/>
</dbReference>
<dbReference type="NCBIfam" id="NF005565">
    <property type="entry name" value="PRK07235.1"/>
    <property type="match status" value="1"/>
</dbReference>
<reference evidence="3" key="3">
    <citation type="submission" date="2015-06" db="UniProtKB">
        <authorList>
            <consortium name="EnsemblMetazoa"/>
        </authorList>
    </citation>
    <scope>IDENTIFICATION</scope>
</reference>
<dbReference type="Gene3D" id="3.90.1300.10">
    <property type="entry name" value="Amidase signature (AS) domain"/>
    <property type="match status" value="1"/>
</dbReference>
<dbReference type="Gene3D" id="1.10.20.60">
    <property type="entry name" value="Glu-tRNAGln amidotransferase C subunit, N-terminal domain"/>
    <property type="match status" value="1"/>
</dbReference>
<dbReference type="OMA" id="NHTVWRT"/>
<dbReference type="EMBL" id="KB293808">
    <property type="protein sequence ID" value="ELU15492.1"/>
    <property type="molecule type" value="Genomic_DNA"/>
</dbReference>
<dbReference type="AlphaFoldDB" id="R7VAC6"/>
<evidence type="ECO:0000313" key="3">
    <source>
        <dbReference type="EnsemblMetazoa" id="CapteP176403"/>
    </source>
</evidence>